<dbReference type="EMBL" id="JANFYT010000024">
    <property type="protein sequence ID" value="MCQ4814978.1"/>
    <property type="molecule type" value="Genomic_DNA"/>
</dbReference>
<dbReference type="InterPro" id="IPR046654">
    <property type="entry name" value="DUF6672"/>
</dbReference>
<keyword evidence="4" id="KW-1185">Reference proteome</keyword>
<dbReference type="Proteomes" id="UP001205919">
    <property type="component" value="Unassembled WGS sequence"/>
</dbReference>
<dbReference type="RefSeq" id="WP_008710912.1">
    <property type="nucleotide sequence ID" value="NZ_CABKQM010000006.1"/>
</dbReference>
<sequence>MTHNINKKRLIIRLALVALLVLLCFVLYYVGKEHEVLIDNKTAAIDGHEYQEIAYMNVVVDGDEDKAMEFYAGDRDVVKLKGPSHRIKITVINEDTEEVIKTVERDLSLGAVSSVMYSLPAIVDGAPTVELPLPHTEAQEESGGGDAPQQEEVPTGEAPALSD</sequence>
<keyword evidence="2" id="KW-0472">Membrane</keyword>
<keyword evidence="2" id="KW-0812">Transmembrane</keyword>
<evidence type="ECO:0000256" key="1">
    <source>
        <dbReference type="SAM" id="MobiDB-lite"/>
    </source>
</evidence>
<name>A0AAW5KAX5_9BACT</name>
<organism evidence="3 4">
    <name type="scientific">Cloacibacillus evryensis</name>
    <dbReference type="NCBI Taxonomy" id="508460"/>
    <lineage>
        <taxon>Bacteria</taxon>
        <taxon>Thermotogati</taxon>
        <taxon>Synergistota</taxon>
        <taxon>Synergistia</taxon>
        <taxon>Synergistales</taxon>
        <taxon>Synergistaceae</taxon>
        <taxon>Cloacibacillus</taxon>
    </lineage>
</organism>
<gene>
    <name evidence="3" type="ORF">NE630_11100</name>
</gene>
<keyword evidence="2" id="KW-1133">Transmembrane helix</keyword>
<reference evidence="3 4" key="1">
    <citation type="submission" date="2022-06" db="EMBL/GenBank/DDBJ databases">
        <title>Isolation of gut microbiota from human fecal samples.</title>
        <authorList>
            <person name="Pamer E.G."/>
            <person name="Barat B."/>
            <person name="Waligurski E."/>
            <person name="Medina S."/>
            <person name="Paddock L."/>
            <person name="Mostad J."/>
        </authorList>
    </citation>
    <scope>NUCLEOTIDE SEQUENCE [LARGE SCALE GENOMIC DNA]</scope>
    <source>
        <strain evidence="3 4">DFI.9.90</strain>
    </source>
</reference>
<comment type="caution">
    <text evidence="3">The sequence shown here is derived from an EMBL/GenBank/DDBJ whole genome shotgun (WGS) entry which is preliminary data.</text>
</comment>
<dbReference type="GeneID" id="95755715"/>
<protein>
    <submittedName>
        <fullName evidence="3">Uncharacterized protein</fullName>
    </submittedName>
</protein>
<feature type="transmembrane region" description="Helical" evidence="2">
    <location>
        <begin position="12"/>
        <end position="31"/>
    </location>
</feature>
<dbReference type="AlphaFoldDB" id="A0AAW5KAX5"/>
<evidence type="ECO:0000256" key="2">
    <source>
        <dbReference type="SAM" id="Phobius"/>
    </source>
</evidence>
<feature type="region of interest" description="Disordered" evidence="1">
    <location>
        <begin position="132"/>
        <end position="163"/>
    </location>
</feature>
<evidence type="ECO:0000313" key="3">
    <source>
        <dbReference type="EMBL" id="MCQ4814978.1"/>
    </source>
</evidence>
<accession>A0AAW5KAX5</accession>
<proteinExistence type="predicted"/>
<evidence type="ECO:0000313" key="4">
    <source>
        <dbReference type="Proteomes" id="UP001205919"/>
    </source>
</evidence>
<dbReference type="Pfam" id="PF20377">
    <property type="entry name" value="DUF6672"/>
    <property type="match status" value="1"/>
</dbReference>